<dbReference type="Pfam" id="PF00589">
    <property type="entry name" value="Phage_integrase"/>
    <property type="match status" value="1"/>
</dbReference>
<dbReference type="EMBL" id="CP045228">
    <property type="protein sequence ID" value="QFS52356.1"/>
    <property type="molecule type" value="Genomic_DNA"/>
</dbReference>
<dbReference type="PANTHER" id="PTHR30349">
    <property type="entry name" value="PHAGE INTEGRASE-RELATED"/>
    <property type="match status" value="1"/>
</dbReference>
<dbReference type="GO" id="GO:0006310">
    <property type="term" value="P:DNA recombination"/>
    <property type="evidence" value="ECO:0007669"/>
    <property type="project" value="UniProtKB-KW"/>
</dbReference>
<protein>
    <submittedName>
        <fullName evidence="8">Site-specific tyrosine recombinase</fullName>
    </submittedName>
</protein>
<dbReference type="Proteomes" id="UP000326678">
    <property type="component" value="Chromosome pGXM01"/>
</dbReference>
<dbReference type="InterPro" id="IPR044068">
    <property type="entry name" value="CB"/>
</dbReference>
<reference evidence="8 9" key="1">
    <citation type="submission" date="2019-10" db="EMBL/GenBank/DDBJ databases">
        <title>Genomic and transcriptomic insights into the perfect genentic adaptation of a filamentous nitrogen-fixing cyanobacterium to rice fields.</title>
        <authorList>
            <person name="Chen Z."/>
        </authorList>
    </citation>
    <scope>NUCLEOTIDE SEQUENCE [LARGE SCALE GENOMIC DNA]</scope>
    <source>
        <strain evidence="8">CCNUC1</strain>
    </source>
</reference>
<feature type="domain" description="Tyr recombinase" evidence="6">
    <location>
        <begin position="167"/>
        <end position="354"/>
    </location>
</feature>
<accession>A0A5P8WJM5</accession>
<dbReference type="AlphaFoldDB" id="A0A5P8WJM5"/>
<dbReference type="Gene3D" id="1.10.150.130">
    <property type="match status" value="1"/>
</dbReference>
<evidence type="ECO:0000313" key="9">
    <source>
        <dbReference type="Proteomes" id="UP000326678"/>
    </source>
</evidence>
<dbReference type="PROSITE" id="PS51898">
    <property type="entry name" value="TYR_RECOMBINASE"/>
    <property type="match status" value="1"/>
</dbReference>
<dbReference type="InterPro" id="IPR011010">
    <property type="entry name" value="DNA_brk_join_enz"/>
</dbReference>
<evidence type="ECO:0000259" key="6">
    <source>
        <dbReference type="PROSITE" id="PS51898"/>
    </source>
</evidence>
<dbReference type="InterPro" id="IPR013762">
    <property type="entry name" value="Integrase-like_cat_sf"/>
</dbReference>
<evidence type="ECO:0000259" key="7">
    <source>
        <dbReference type="PROSITE" id="PS51900"/>
    </source>
</evidence>
<dbReference type="SUPFAM" id="SSF56349">
    <property type="entry name" value="DNA breaking-rejoining enzymes"/>
    <property type="match status" value="1"/>
</dbReference>
<dbReference type="InterPro" id="IPR050090">
    <property type="entry name" value="Tyrosine_recombinase_XerCD"/>
</dbReference>
<dbReference type="Pfam" id="PF02899">
    <property type="entry name" value="Phage_int_SAM_1"/>
    <property type="match status" value="1"/>
</dbReference>
<sequence>MRLTLQKGIDPATQKVVWLMLDENYELVEPIQRYLTFLSGTKSPNTVEAYGNDLKLWWQFLYSVSLDWRSVQLADLEDFAYWLRVGNTSSVVSMQPVEACRSERTINRAITTVMGYYEFHIANQTVNFKEFDRFFMPIGLKGKTFLAGIAKTKPMRRKLVKLKEPKKFPGCLTDEQVELLVNACKRLRDKLIILMLNGTGMRKGELLGLTHDDIGDFDDYSIKVVQRDNPNGARVKGQERIIPVTKELLQLYEEYLIREYPESGIPYIFVNIWEGEIGQPLKPNVLNKMFNRLSEKVEIKVYPHLFRHTYATRLLRLGMRPDRVSYLLGHTSVQTTLDIYSHIVEEGDMIDVIKKEEDK</sequence>
<keyword evidence="2" id="KW-0229">DNA integration</keyword>
<dbReference type="GO" id="GO:0015074">
    <property type="term" value="P:DNA integration"/>
    <property type="evidence" value="ECO:0007669"/>
    <property type="project" value="UniProtKB-KW"/>
</dbReference>
<dbReference type="InterPro" id="IPR002104">
    <property type="entry name" value="Integrase_catalytic"/>
</dbReference>
<gene>
    <name evidence="8" type="ORF">GXM_09850</name>
</gene>
<proteinExistence type="inferred from homology"/>
<dbReference type="InterPro" id="IPR004107">
    <property type="entry name" value="Integrase_SAM-like_N"/>
</dbReference>
<evidence type="ECO:0000256" key="1">
    <source>
        <dbReference type="ARBA" id="ARBA00008857"/>
    </source>
</evidence>
<dbReference type="RefSeq" id="WP_152592604.1">
    <property type="nucleotide sequence ID" value="NZ_CP045228.1"/>
</dbReference>
<evidence type="ECO:0000313" key="8">
    <source>
        <dbReference type="EMBL" id="QFS52356.1"/>
    </source>
</evidence>
<keyword evidence="9" id="KW-1185">Reference proteome</keyword>
<comment type="similarity">
    <text evidence="1">Belongs to the 'phage' integrase family.</text>
</comment>
<evidence type="ECO:0000256" key="3">
    <source>
        <dbReference type="ARBA" id="ARBA00023125"/>
    </source>
</evidence>
<keyword evidence="4" id="KW-0233">DNA recombination</keyword>
<dbReference type="KEGG" id="nsh:GXM_09850"/>
<evidence type="ECO:0000256" key="5">
    <source>
        <dbReference type="PROSITE-ProRule" id="PRU01248"/>
    </source>
</evidence>
<evidence type="ECO:0000256" key="4">
    <source>
        <dbReference type="ARBA" id="ARBA00023172"/>
    </source>
</evidence>
<dbReference type="PANTHER" id="PTHR30349:SF41">
    <property type="entry name" value="INTEGRASE_RECOMBINASE PROTEIN MJ0367-RELATED"/>
    <property type="match status" value="1"/>
</dbReference>
<dbReference type="GO" id="GO:0003677">
    <property type="term" value="F:DNA binding"/>
    <property type="evidence" value="ECO:0007669"/>
    <property type="project" value="UniProtKB-UniRule"/>
</dbReference>
<dbReference type="PROSITE" id="PS51900">
    <property type="entry name" value="CB"/>
    <property type="match status" value="1"/>
</dbReference>
<evidence type="ECO:0000256" key="2">
    <source>
        <dbReference type="ARBA" id="ARBA00022908"/>
    </source>
</evidence>
<dbReference type="Gene3D" id="1.10.443.10">
    <property type="entry name" value="Intergrase catalytic core"/>
    <property type="match status" value="1"/>
</dbReference>
<name>A0A5P8WJM5_9NOSO</name>
<dbReference type="InterPro" id="IPR010998">
    <property type="entry name" value="Integrase_recombinase_N"/>
</dbReference>
<feature type="domain" description="Core-binding (CB)" evidence="7">
    <location>
        <begin position="25"/>
        <end position="121"/>
    </location>
</feature>
<keyword evidence="3 5" id="KW-0238">DNA-binding</keyword>
<organism evidence="8 9">
    <name type="scientific">Nostoc sphaeroides CCNUC1</name>
    <dbReference type="NCBI Taxonomy" id="2653204"/>
    <lineage>
        <taxon>Bacteria</taxon>
        <taxon>Bacillati</taxon>
        <taxon>Cyanobacteriota</taxon>
        <taxon>Cyanophyceae</taxon>
        <taxon>Nostocales</taxon>
        <taxon>Nostocaceae</taxon>
        <taxon>Nostoc</taxon>
    </lineage>
</organism>